<keyword evidence="12 18" id="KW-1133">Transmembrane helix</keyword>
<evidence type="ECO:0000256" key="1">
    <source>
        <dbReference type="ARBA" id="ARBA00003257"/>
    </source>
</evidence>
<feature type="transmembrane region" description="Helical" evidence="18">
    <location>
        <begin position="235"/>
        <end position="258"/>
    </location>
</feature>
<comment type="similarity">
    <text evidence="3 18">Belongs to the complex I subunit 2 family.</text>
</comment>
<keyword evidence="7 18" id="KW-0679">Respiratory chain</keyword>
<evidence type="ECO:0000313" key="20">
    <source>
        <dbReference type="EMBL" id="QIV24601.1"/>
    </source>
</evidence>
<keyword evidence="11 18" id="KW-0249">Electron transport</keyword>
<dbReference type="PANTHER" id="PTHR46552">
    <property type="entry name" value="NADH-UBIQUINONE OXIDOREDUCTASE CHAIN 2"/>
    <property type="match status" value="1"/>
</dbReference>
<gene>
    <name evidence="20" type="primary">ND2</name>
</gene>
<evidence type="ECO:0000256" key="10">
    <source>
        <dbReference type="ARBA" id="ARBA00022967"/>
    </source>
</evidence>
<comment type="function">
    <text evidence="1">Core subunit of the mitochondrial membrane respiratory chain NADH dehydrogenase (Complex I) that is believed to belong to the minimal assembly required for catalysis. Complex I functions in the transfer of electrons from NADH to the respiratory chain. The immediate electron acceptor for the enzyme is believed to be ubiquinone.</text>
</comment>
<sequence>MFKFYKILFFSTLIMGTLIAIASYSWMSMWIGLEINLLSIIPLLSDSKNLYPSESALKYFITQALASAVLLFSIITTMNLSEFLSPSSNNVMLMILNSALFTKMGAAPFHAWFPEVMEGLSWINCLIMMTWQKIAPMVLVMHNMKMTLFFSAIILFSAILSSIMGLNQISLRKILTYSSINHIGWMISSMLNSQSTWLIYFVIYSIITINIVLIMGILHVFYFKQLFNSLNFNKSIKFFFIMNFLSLGGLPPFLGFFPKWLVINNLVQNNFYLMAVILILFTLITLFFYLRISFSTMMINTKETIIFQSKPSLYLTLSINFISLAGMITCTLIFNIY</sequence>
<evidence type="ECO:0000256" key="9">
    <source>
        <dbReference type="ARBA" id="ARBA00022792"/>
    </source>
</evidence>
<evidence type="ECO:0000256" key="18">
    <source>
        <dbReference type="RuleBase" id="RU003403"/>
    </source>
</evidence>
<keyword evidence="9 18" id="KW-0999">Mitochondrion inner membrane</keyword>
<dbReference type="PANTHER" id="PTHR46552:SF1">
    <property type="entry name" value="NADH-UBIQUINONE OXIDOREDUCTASE CHAIN 2"/>
    <property type="match status" value="1"/>
</dbReference>
<keyword evidence="10 18" id="KW-1278">Translocase</keyword>
<evidence type="ECO:0000256" key="12">
    <source>
        <dbReference type="ARBA" id="ARBA00022989"/>
    </source>
</evidence>
<dbReference type="GO" id="GO:0006120">
    <property type="term" value="P:mitochondrial electron transport, NADH to ubiquinone"/>
    <property type="evidence" value="ECO:0007669"/>
    <property type="project" value="InterPro"/>
</dbReference>
<evidence type="ECO:0000256" key="7">
    <source>
        <dbReference type="ARBA" id="ARBA00022660"/>
    </source>
</evidence>
<keyword evidence="14 18" id="KW-0830">Ubiquinone</keyword>
<feature type="transmembrane region" description="Helical" evidence="18">
    <location>
        <begin position="148"/>
        <end position="169"/>
    </location>
</feature>
<feature type="transmembrane region" description="Helical" evidence="18">
    <location>
        <begin position="313"/>
        <end position="336"/>
    </location>
</feature>
<feature type="transmembrane region" description="Helical" evidence="18">
    <location>
        <begin position="59"/>
        <end position="80"/>
    </location>
</feature>
<name>A0A6H0N3D8_9CUCU</name>
<dbReference type="EMBL" id="MK614538">
    <property type="protein sequence ID" value="QIV24601.1"/>
    <property type="molecule type" value="Genomic_DNA"/>
</dbReference>
<dbReference type="AlphaFoldDB" id="A0A6H0N3D8"/>
<proteinExistence type="inferred from homology"/>
<dbReference type="EC" id="7.1.1.2" evidence="4 18"/>
<comment type="subcellular location">
    <subcellularLocation>
        <location evidence="2 18">Mitochondrion inner membrane</location>
        <topology evidence="2 18">Multi-pass membrane protein</topology>
    </subcellularLocation>
</comment>
<accession>A0A6H0N3D8</accession>
<comment type="function">
    <text evidence="18">Core subunit of the mitochondrial membrane respiratory chain NADH dehydrogenase (Complex I) which catalyzes electron transfer from NADH through the respiratory chain, using ubiquinone as an electron acceptor. Essential for the catalytic activity and assembly of complex I.</text>
</comment>
<evidence type="ECO:0000256" key="5">
    <source>
        <dbReference type="ARBA" id="ARBA00021008"/>
    </source>
</evidence>
<dbReference type="Pfam" id="PF00361">
    <property type="entry name" value="Proton_antipo_M"/>
    <property type="match status" value="1"/>
</dbReference>
<evidence type="ECO:0000259" key="19">
    <source>
        <dbReference type="Pfam" id="PF00361"/>
    </source>
</evidence>
<dbReference type="InterPro" id="IPR003917">
    <property type="entry name" value="NADH_UbQ_OxRdtase_chain2"/>
</dbReference>
<evidence type="ECO:0000256" key="14">
    <source>
        <dbReference type="ARBA" id="ARBA00023075"/>
    </source>
</evidence>
<evidence type="ECO:0000256" key="3">
    <source>
        <dbReference type="ARBA" id="ARBA00007012"/>
    </source>
</evidence>
<keyword evidence="16 18" id="KW-0472">Membrane</keyword>
<evidence type="ECO:0000256" key="6">
    <source>
        <dbReference type="ARBA" id="ARBA00022448"/>
    </source>
</evidence>
<feature type="transmembrane region" description="Helical" evidence="18">
    <location>
        <begin position="92"/>
        <end position="113"/>
    </location>
</feature>
<evidence type="ECO:0000256" key="4">
    <source>
        <dbReference type="ARBA" id="ARBA00012944"/>
    </source>
</evidence>
<evidence type="ECO:0000256" key="16">
    <source>
        <dbReference type="ARBA" id="ARBA00023136"/>
    </source>
</evidence>
<feature type="transmembrane region" description="Helical" evidence="18">
    <location>
        <begin position="119"/>
        <end position="141"/>
    </location>
</feature>
<organism evidence="20">
    <name type="scientific">Aesa media</name>
    <dbReference type="NCBI Taxonomy" id="2546595"/>
    <lineage>
        <taxon>Eukaryota</taxon>
        <taxon>Metazoa</taxon>
        <taxon>Ecdysozoa</taxon>
        <taxon>Arthropoda</taxon>
        <taxon>Hexapoda</taxon>
        <taxon>Insecta</taxon>
        <taxon>Pterygota</taxon>
        <taxon>Neoptera</taxon>
        <taxon>Endopterygota</taxon>
        <taxon>Coleoptera</taxon>
        <taxon>Polyphaga</taxon>
        <taxon>Cucujiformia</taxon>
        <taxon>Chrysomeloidea</taxon>
        <taxon>Cerambycidae</taxon>
        <taxon>Prioninae</taxon>
        <taxon>Tereticini</taxon>
        <taxon>Aesa</taxon>
    </lineage>
</organism>
<evidence type="ECO:0000256" key="15">
    <source>
        <dbReference type="ARBA" id="ARBA00023128"/>
    </source>
</evidence>
<dbReference type="InterPro" id="IPR001750">
    <property type="entry name" value="ND/Mrp_TM"/>
</dbReference>
<geneLocation type="mitochondrion" evidence="20"/>
<dbReference type="GO" id="GO:0008137">
    <property type="term" value="F:NADH dehydrogenase (ubiquinone) activity"/>
    <property type="evidence" value="ECO:0007669"/>
    <property type="project" value="UniProtKB-EC"/>
</dbReference>
<protein>
    <recommendedName>
        <fullName evidence="5 18">NADH-ubiquinone oxidoreductase chain 2</fullName>
        <ecNumber evidence="4 18">7.1.1.2</ecNumber>
    </recommendedName>
</protein>
<dbReference type="PRINTS" id="PR01436">
    <property type="entry name" value="NADHDHGNASE2"/>
</dbReference>
<keyword evidence="15 18" id="KW-0496">Mitochondrion</keyword>
<feature type="transmembrane region" description="Helical" evidence="18">
    <location>
        <begin position="270"/>
        <end position="292"/>
    </location>
</feature>
<feature type="domain" description="NADH:quinone oxidoreductase/Mrp antiporter transmembrane" evidence="19">
    <location>
        <begin position="23"/>
        <end position="285"/>
    </location>
</feature>
<feature type="transmembrane region" description="Helical" evidence="18">
    <location>
        <begin position="7"/>
        <end position="27"/>
    </location>
</feature>
<keyword evidence="6" id="KW-0813">Transport</keyword>
<evidence type="ECO:0000256" key="8">
    <source>
        <dbReference type="ARBA" id="ARBA00022692"/>
    </source>
</evidence>
<keyword evidence="13 18" id="KW-0520">NAD</keyword>
<evidence type="ECO:0000256" key="11">
    <source>
        <dbReference type="ARBA" id="ARBA00022982"/>
    </source>
</evidence>
<feature type="transmembrane region" description="Helical" evidence="18">
    <location>
        <begin position="197"/>
        <end position="223"/>
    </location>
</feature>
<evidence type="ECO:0000256" key="13">
    <source>
        <dbReference type="ARBA" id="ARBA00023027"/>
    </source>
</evidence>
<evidence type="ECO:0000256" key="17">
    <source>
        <dbReference type="ARBA" id="ARBA00049551"/>
    </source>
</evidence>
<keyword evidence="8 18" id="KW-0812">Transmembrane</keyword>
<comment type="catalytic activity">
    <reaction evidence="17 18">
        <text>a ubiquinone + NADH + 5 H(+)(in) = a ubiquinol + NAD(+) + 4 H(+)(out)</text>
        <dbReference type="Rhea" id="RHEA:29091"/>
        <dbReference type="Rhea" id="RHEA-COMP:9565"/>
        <dbReference type="Rhea" id="RHEA-COMP:9566"/>
        <dbReference type="ChEBI" id="CHEBI:15378"/>
        <dbReference type="ChEBI" id="CHEBI:16389"/>
        <dbReference type="ChEBI" id="CHEBI:17976"/>
        <dbReference type="ChEBI" id="CHEBI:57540"/>
        <dbReference type="ChEBI" id="CHEBI:57945"/>
        <dbReference type="EC" id="7.1.1.2"/>
    </reaction>
</comment>
<dbReference type="GO" id="GO:0005743">
    <property type="term" value="C:mitochondrial inner membrane"/>
    <property type="evidence" value="ECO:0007669"/>
    <property type="project" value="UniProtKB-SubCell"/>
</dbReference>
<reference evidence="20" key="1">
    <citation type="journal article" date="2020" name="Syst. Entomol.">
        <title>Museomics reveals extensive cryptic diversity of Australian prionine longhorn beetles with implications for their classification and conservation.</title>
        <authorList>
            <person name="Jin M."/>
            <person name="Zwick A."/>
            <person name="Slipinski A."/>
            <person name="Keyzer R."/>
            <person name="Pang H."/>
        </authorList>
    </citation>
    <scope>NUCLEOTIDE SEQUENCE</scope>
</reference>
<evidence type="ECO:0000256" key="2">
    <source>
        <dbReference type="ARBA" id="ARBA00004448"/>
    </source>
</evidence>
<dbReference type="InterPro" id="IPR050175">
    <property type="entry name" value="Complex_I_Subunit_2"/>
</dbReference>